<proteinExistence type="predicted"/>
<accession>A0A0E9Q8P7</accession>
<name>A0A0E9Q8P7_ANGAN</name>
<organism evidence="1">
    <name type="scientific">Anguilla anguilla</name>
    <name type="common">European freshwater eel</name>
    <name type="synonym">Muraena anguilla</name>
    <dbReference type="NCBI Taxonomy" id="7936"/>
    <lineage>
        <taxon>Eukaryota</taxon>
        <taxon>Metazoa</taxon>
        <taxon>Chordata</taxon>
        <taxon>Craniata</taxon>
        <taxon>Vertebrata</taxon>
        <taxon>Euteleostomi</taxon>
        <taxon>Actinopterygii</taxon>
        <taxon>Neopterygii</taxon>
        <taxon>Teleostei</taxon>
        <taxon>Anguilliformes</taxon>
        <taxon>Anguillidae</taxon>
        <taxon>Anguilla</taxon>
    </lineage>
</organism>
<dbReference type="AlphaFoldDB" id="A0A0E9Q8P7"/>
<protein>
    <submittedName>
        <fullName evidence="1">Uncharacterized protein</fullName>
    </submittedName>
</protein>
<reference evidence="1" key="2">
    <citation type="journal article" date="2015" name="Fish Shellfish Immunol.">
        <title>Early steps in the European eel (Anguilla anguilla)-Vibrio vulnificus interaction in the gills: Role of the RtxA13 toxin.</title>
        <authorList>
            <person name="Callol A."/>
            <person name="Pajuelo D."/>
            <person name="Ebbesson L."/>
            <person name="Teles M."/>
            <person name="MacKenzie S."/>
            <person name="Amaro C."/>
        </authorList>
    </citation>
    <scope>NUCLEOTIDE SEQUENCE</scope>
</reference>
<sequence length="31" mass="3780">MRSLILRKKFNNFTSQKYFHTGKFRLSNMSV</sequence>
<reference evidence="1" key="1">
    <citation type="submission" date="2014-11" db="EMBL/GenBank/DDBJ databases">
        <authorList>
            <person name="Amaro Gonzalez C."/>
        </authorList>
    </citation>
    <scope>NUCLEOTIDE SEQUENCE</scope>
</reference>
<dbReference type="EMBL" id="GBXM01095448">
    <property type="protein sequence ID" value="JAH13129.1"/>
    <property type="molecule type" value="Transcribed_RNA"/>
</dbReference>
<evidence type="ECO:0000313" key="1">
    <source>
        <dbReference type="EMBL" id="JAH13129.1"/>
    </source>
</evidence>